<protein>
    <submittedName>
        <fullName evidence="9">Unannotated protein</fullName>
    </submittedName>
</protein>
<feature type="transmembrane region" description="Helical" evidence="6">
    <location>
        <begin position="415"/>
        <end position="433"/>
    </location>
</feature>
<sequence>MITALVLGSSVMSLRQASLEHSEIVKVFGQSVELVAQVVTDPSQTSTGNFSFIARAIYLKSDNGSFAMRIPIRIITPHHEVLTILPGQSFSAQARIVESKEARVAALVLIDEKVKVLTPPSRWTKSLAAIRLGLRNKSGDGDAGALIPGMVLGDTSKQSLEFKTAMKRSGLTHLSAVSGANFAIVSSFVLWCMQFLFTRIKLRLGATAIALICFIALVRPSPSVLRAAAMAAVLLIAQGTHRGRDSLPALGFAIGAVVIGDPWQARDAGFALSVMATTGLLLFAPVVVEKLRQYMPEKLAEALAPPIAAIVFCSPVLVALSGYISPISVIANLLAAPAVGPITILGFIAALVSAFAPFISVALIWLIRFPAGFISLVAAWAAHFPVLTLRAGSMGFLIIAVFTVVLWLFKKYLKAISITVVILILALLWLQRWPAGDWDVANCDVGQGDSMVINLGHHQAIVIDVGPDPVLEDHCLDSLGVTEISLLILSHFHADHVGGLSGAVKNRKVSQLWISTNAEPLLESAHVASLLSGVGVVSPQRGYGAQIAGFTIKVLWPASGSHEFESLPGDGSAINNSSIAIYISSPDFTLFAAGDLEPPAQHELVGEVTRVDIYKLCHHGSRYQDSALMAALKPQVAVISVGAKNLYGHPAPQTIAALVRLGAEVVRTDQSGAISITANSHRIKVRTSKGRFDLFRLG</sequence>
<dbReference type="PANTHER" id="PTHR30619">
    <property type="entry name" value="DNA INTERNALIZATION/COMPETENCE PROTEIN COMEC/REC2"/>
    <property type="match status" value="1"/>
</dbReference>
<keyword evidence="4 6" id="KW-1133">Transmembrane helix</keyword>
<evidence type="ECO:0000256" key="3">
    <source>
        <dbReference type="ARBA" id="ARBA00022692"/>
    </source>
</evidence>
<dbReference type="SUPFAM" id="SSF56281">
    <property type="entry name" value="Metallo-hydrolase/oxidoreductase"/>
    <property type="match status" value="1"/>
</dbReference>
<feature type="transmembrane region" description="Helical" evidence="6">
    <location>
        <begin position="270"/>
        <end position="288"/>
    </location>
</feature>
<evidence type="ECO:0000313" key="9">
    <source>
        <dbReference type="EMBL" id="CAB4926323.1"/>
    </source>
</evidence>
<dbReference type="InterPro" id="IPR035681">
    <property type="entry name" value="ComA-like_MBL"/>
</dbReference>
<accession>A0A6J7I5P5</accession>
<evidence type="ECO:0000256" key="4">
    <source>
        <dbReference type="ARBA" id="ARBA00022989"/>
    </source>
</evidence>
<comment type="subcellular location">
    <subcellularLocation>
        <location evidence="1">Cell membrane</location>
        <topology evidence="1">Multi-pass membrane protein</topology>
    </subcellularLocation>
</comment>
<dbReference type="EMBL" id="CAFBMZ010000040">
    <property type="protein sequence ID" value="CAB4926323.1"/>
    <property type="molecule type" value="Genomic_DNA"/>
</dbReference>
<dbReference type="NCBIfam" id="TIGR00360">
    <property type="entry name" value="ComEC_N-term"/>
    <property type="match status" value="1"/>
</dbReference>
<dbReference type="InterPro" id="IPR036866">
    <property type="entry name" value="RibonucZ/Hydroxyglut_hydro"/>
</dbReference>
<dbReference type="AlphaFoldDB" id="A0A6J7I5P5"/>
<feature type="transmembrane region" description="Helical" evidence="6">
    <location>
        <begin position="200"/>
        <end position="218"/>
    </location>
</feature>
<feature type="transmembrane region" description="Helical" evidence="6">
    <location>
        <begin position="171"/>
        <end position="193"/>
    </location>
</feature>
<dbReference type="InterPro" id="IPR004477">
    <property type="entry name" value="ComEC_N"/>
</dbReference>
<dbReference type="GO" id="GO:0005886">
    <property type="term" value="C:plasma membrane"/>
    <property type="evidence" value="ECO:0007669"/>
    <property type="project" value="UniProtKB-SubCell"/>
</dbReference>
<feature type="transmembrane region" description="Helical" evidence="6">
    <location>
        <begin position="358"/>
        <end position="381"/>
    </location>
</feature>
<dbReference type="Gene3D" id="3.60.15.10">
    <property type="entry name" value="Ribonuclease Z/Hydroxyacylglutathione hydrolase-like"/>
    <property type="match status" value="1"/>
</dbReference>
<feature type="domain" description="Metallo-beta-lactamase" evidence="7">
    <location>
        <begin position="444"/>
        <end position="610"/>
    </location>
</feature>
<evidence type="ECO:0000256" key="5">
    <source>
        <dbReference type="ARBA" id="ARBA00023136"/>
    </source>
</evidence>
<dbReference type="InterPro" id="IPR001279">
    <property type="entry name" value="Metallo-B-lactamas"/>
</dbReference>
<feature type="domain" description="ComEC/Rec2-related protein" evidence="8">
    <location>
        <begin position="150"/>
        <end position="409"/>
    </location>
</feature>
<evidence type="ECO:0000259" key="7">
    <source>
        <dbReference type="Pfam" id="PF00753"/>
    </source>
</evidence>
<dbReference type="Pfam" id="PF03772">
    <property type="entry name" value="Competence"/>
    <property type="match status" value="1"/>
</dbReference>
<evidence type="ECO:0000259" key="8">
    <source>
        <dbReference type="Pfam" id="PF03772"/>
    </source>
</evidence>
<keyword evidence="2" id="KW-1003">Cell membrane</keyword>
<dbReference type="InterPro" id="IPR052159">
    <property type="entry name" value="Competence_DNA_uptake"/>
</dbReference>
<name>A0A6J7I5P5_9ZZZZ</name>
<dbReference type="CDD" id="cd07731">
    <property type="entry name" value="ComA-like_MBL-fold"/>
    <property type="match status" value="1"/>
</dbReference>
<feature type="transmembrane region" description="Helical" evidence="6">
    <location>
        <begin position="330"/>
        <end position="351"/>
    </location>
</feature>
<reference evidence="9" key="1">
    <citation type="submission" date="2020-05" db="EMBL/GenBank/DDBJ databases">
        <authorList>
            <person name="Chiriac C."/>
            <person name="Salcher M."/>
            <person name="Ghai R."/>
            <person name="Kavagutti S V."/>
        </authorList>
    </citation>
    <scope>NUCLEOTIDE SEQUENCE</scope>
</reference>
<keyword evidence="5 6" id="KW-0472">Membrane</keyword>
<keyword evidence="3 6" id="KW-0812">Transmembrane</keyword>
<gene>
    <name evidence="9" type="ORF">UFOPK3684_00702</name>
</gene>
<feature type="transmembrane region" description="Helical" evidence="6">
    <location>
        <begin position="300"/>
        <end position="324"/>
    </location>
</feature>
<feature type="transmembrane region" description="Helical" evidence="6">
    <location>
        <begin position="387"/>
        <end position="408"/>
    </location>
</feature>
<dbReference type="PANTHER" id="PTHR30619:SF1">
    <property type="entry name" value="RECOMBINATION PROTEIN 2"/>
    <property type="match status" value="1"/>
</dbReference>
<dbReference type="Pfam" id="PF00753">
    <property type="entry name" value="Lactamase_B"/>
    <property type="match status" value="1"/>
</dbReference>
<evidence type="ECO:0000256" key="1">
    <source>
        <dbReference type="ARBA" id="ARBA00004651"/>
    </source>
</evidence>
<evidence type="ECO:0000256" key="2">
    <source>
        <dbReference type="ARBA" id="ARBA00022475"/>
    </source>
</evidence>
<organism evidence="9">
    <name type="scientific">freshwater metagenome</name>
    <dbReference type="NCBI Taxonomy" id="449393"/>
    <lineage>
        <taxon>unclassified sequences</taxon>
        <taxon>metagenomes</taxon>
        <taxon>ecological metagenomes</taxon>
    </lineage>
</organism>
<proteinExistence type="predicted"/>
<evidence type="ECO:0000256" key="6">
    <source>
        <dbReference type="SAM" id="Phobius"/>
    </source>
</evidence>